<dbReference type="GO" id="GO:0043138">
    <property type="term" value="F:3'-5' DNA helicase activity"/>
    <property type="evidence" value="ECO:0007669"/>
    <property type="project" value="UniProtKB-EC"/>
</dbReference>
<evidence type="ECO:0000256" key="1">
    <source>
        <dbReference type="ARBA" id="ARBA00005446"/>
    </source>
</evidence>
<feature type="domain" description="Helicase ATP-binding" evidence="6">
    <location>
        <begin position="609"/>
        <end position="766"/>
    </location>
</feature>
<evidence type="ECO:0000259" key="6">
    <source>
        <dbReference type="PROSITE" id="PS51192"/>
    </source>
</evidence>
<reference evidence="8 9" key="1">
    <citation type="submission" date="2015-08" db="EMBL/GenBank/DDBJ databases">
        <title>Next Generation Sequencing and Analysis of the Genome of Puccinia sorghi L Schw, the Causal Agent of Maize Common Rust.</title>
        <authorList>
            <person name="Rochi L."/>
            <person name="Burguener G."/>
            <person name="Darino M."/>
            <person name="Turjanski A."/>
            <person name="Kreff E."/>
            <person name="Dieguez M.J."/>
            <person name="Sacco F."/>
        </authorList>
    </citation>
    <scope>NUCLEOTIDE SEQUENCE [LARGE SCALE GENOMIC DNA]</scope>
    <source>
        <strain evidence="8 9">RO10H11247</strain>
    </source>
</reference>
<dbReference type="SMART" id="SM00487">
    <property type="entry name" value="DEXDc"/>
    <property type="match status" value="2"/>
</dbReference>
<dbReference type="Pfam" id="PF00270">
    <property type="entry name" value="DEAD"/>
    <property type="match status" value="2"/>
</dbReference>
<dbReference type="PROSITE" id="PS51194">
    <property type="entry name" value="HELICASE_CTER"/>
    <property type="match status" value="1"/>
</dbReference>
<dbReference type="Proteomes" id="UP000037035">
    <property type="component" value="Unassembled WGS sequence"/>
</dbReference>
<sequence>QSVLLRCKIVSPDPHVPVLPKPFKRLDTPEALKRYGETGGEFLAYCILVAQEIFPRLPACPLPDLAKELLLKLSTKVGAKQPVPNSLVTACFASLFIHTISWDLADTSFHALQYLLLRMIKQDGSYQPHFTMTLIIAQLQYCVRMAFLNLYLGIGAMDELCLMVFRQCLNSDKNNIWTYLTECGENTPFWAMRQWMRQMATATLKEGLPDSTFWMDTTCTRIKVGKHAISLDEIKTTLQKTVDYVETLMVSATQGVQLPPFNRTAYTDEPSCTDVGFNYLVSSQLYHQQFGQHFLLRKWLEARDPWGFVQEGLQEGSVTWNGSAIQRWLNITDELTKTLYFCFHCGCGQPARGVEEGTIKFVNTAESARNVFWRGEQFMIQTMYHKTQSITGHGKNRVTFLPGLLSQHLHNYLAFVRPMQICFLQALNRMEHVEMLKTHLWVSTSQGPLKTGHQSSIISTVFLKQGAAPLTVSTWRHICVAICDQHLKKQPKIMLEQGQDGDDDDGDDNNHILDLQRNHTSQTANRAYGGTSGFQMDRTREVEFRQASEVWQKFWGVSVYIFGNTTTGGAVHEGVISLPPEALAMQALKHFTKNPDARWKSTFQESWIVKVFEGRGDMLVVARTGGGKSLAYLLPPLVELEAKTIVIQPLRALAKETVDKLKQHHIPAVFIDSIKDVKIRHDVRVWVVTVEAAAQDGFYTLASNHGIKRYIIDEAHQYIDDKTYRNYMTGVARLRSLEGQFVFMTGTLSLAHQDELLRGIFNLVQVSMFRESTMRPELFLEIEDRKLGFLGELVPLIEERWRKHCVDNASRMMVFVQSQAGVEQLGKALMGKNMPAAYYHAALLVLGPAVVVFKGHAGLIVARSTIRPGKKSCFEGWIVARATIQPPKTPETPDTKGGHWMLKTWQRKLYITTNLCITTPSPGTWEVEFREASEVWQKFWGICCNYTTTGAEPHDGVISLPPEALAMQALKHFTKKPDARWKSTFQELWIVKVFEGRGDMLVVAHTGGGESLAYLLPPLVELEGKTIAIQPLRALAKETVDKLKQHHIRAVFIDSCKDVKIRHDVRVWVVTVEAAAQEGFYRLASNHGIKQYIIDEAHQYIDDKTYRNYMTGVARLRSLEGQFVFMTGTLSLAHQDELLRGIFNLVQVSMFRESTMRPELFLEIEDRKLGFLGELVPLIEERWRKHCVDNASRMMVFVQSQAGVEQLGKALMGKNMPAAYYHAALVEEIGDEEIGKWRGTNRCIMVATCAFGAGIDYGHVRSVIILGIPNKGNLNQVIQQAGRAGRDGRQAWVVLVSQKHMMLIPDELTKELLNPGACPIRVISSVLDEQGNSCLGHLMKIKCASCWGIEGDRIGGGGVVRRLQGVGTGNEGAMSRVSLGDKEKGKEIVNINQKHVGGAHLREKQLAARIVDLQLKYLGCCGWCLEKGGVKMTHCENLCKGGLKNVCYSCKGKASKARILMMGSC</sequence>
<evidence type="ECO:0000313" key="8">
    <source>
        <dbReference type="EMBL" id="KNZ56435.1"/>
    </source>
</evidence>
<proteinExistence type="inferred from homology"/>
<dbReference type="SMART" id="SM00490">
    <property type="entry name" value="HELICc"/>
    <property type="match status" value="1"/>
</dbReference>
<dbReference type="STRING" id="27349.A0A0L6V8J7"/>
<feature type="domain" description="Helicase C-terminal" evidence="7">
    <location>
        <begin position="1171"/>
        <end position="1330"/>
    </location>
</feature>
<dbReference type="InterPro" id="IPR001650">
    <property type="entry name" value="Helicase_C-like"/>
</dbReference>
<dbReference type="InterPro" id="IPR027417">
    <property type="entry name" value="P-loop_NTPase"/>
</dbReference>
<keyword evidence="9" id="KW-1185">Reference proteome</keyword>
<dbReference type="SUPFAM" id="SSF52540">
    <property type="entry name" value="P-loop containing nucleoside triphosphate hydrolases"/>
    <property type="match status" value="2"/>
</dbReference>
<evidence type="ECO:0000256" key="5">
    <source>
        <dbReference type="ARBA" id="ARBA00034808"/>
    </source>
</evidence>
<dbReference type="PANTHER" id="PTHR13710">
    <property type="entry name" value="DNA HELICASE RECQ FAMILY MEMBER"/>
    <property type="match status" value="1"/>
</dbReference>
<dbReference type="VEuPathDB" id="FungiDB:VP01_2404g9"/>
<accession>A0A0L6V8J7</accession>
<dbReference type="GO" id="GO:0003676">
    <property type="term" value="F:nucleic acid binding"/>
    <property type="evidence" value="ECO:0007669"/>
    <property type="project" value="InterPro"/>
</dbReference>
<protein>
    <recommendedName>
        <fullName evidence="5">DNA 3'-5' helicase</fullName>
        <ecNumber evidence="5">5.6.2.4</ecNumber>
    </recommendedName>
</protein>
<keyword evidence="2" id="KW-0547">Nucleotide-binding</keyword>
<dbReference type="Gene3D" id="3.40.50.300">
    <property type="entry name" value="P-loop containing nucleotide triphosphate hydrolases"/>
    <property type="match status" value="3"/>
</dbReference>
<evidence type="ECO:0000256" key="3">
    <source>
        <dbReference type="ARBA" id="ARBA00022840"/>
    </source>
</evidence>
<dbReference type="EC" id="5.6.2.4" evidence="5"/>
<dbReference type="InterPro" id="IPR011545">
    <property type="entry name" value="DEAD/DEAH_box_helicase_dom"/>
</dbReference>
<name>A0A0L6V8J7_9BASI</name>
<dbReference type="EMBL" id="LAVV01007286">
    <property type="protein sequence ID" value="KNZ56435.1"/>
    <property type="molecule type" value="Genomic_DNA"/>
</dbReference>
<gene>
    <name evidence="8" type="ORF">VP01_2404g9</name>
</gene>
<dbReference type="Pfam" id="PF00271">
    <property type="entry name" value="Helicase_C"/>
    <property type="match status" value="1"/>
</dbReference>
<evidence type="ECO:0000256" key="4">
    <source>
        <dbReference type="ARBA" id="ARBA00034617"/>
    </source>
</evidence>
<dbReference type="GO" id="GO:0005524">
    <property type="term" value="F:ATP binding"/>
    <property type="evidence" value="ECO:0007669"/>
    <property type="project" value="UniProtKB-KW"/>
</dbReference>
<evidence type="ECO:0000256" key="2">
    <source>
        <dbReference type="ARBA" id="ARBA00022741"/>
    </source>
</evidence>
<dbReference type="PANTHER" id="PTHR13710:SF145">
    <property type="entry name" value="ATP-DEPENDENT DNA HELICASE"/>
    <property type="match status" value="1"/>
</dbReference>
<evidence type="ECO:0000259" key="7">
    <source>
        <dbReference type="PROSITE" id="PS51194"/>
    </source>
</evidence>
<dbReference type="InterPro" id="IPR014001">
    <property type="entry name" value="Helicase_ATP-bd"/>
</dbReference>
<evidence type="ECO:0000313" key="9">
    <source>
        <dbReference type="Proteomes" id="UP000037035"/>
    </source>
</evidence>
<keyword evidence="3" id="KW-0067">ATP-binding</keyword>
<feature type="non-terminal residue" evidence="8">
    <location>
        <position position="1"/>
    </location>
</feature>
<dbReference type="GO" id="GO:0005694">
    <property type="term" value="C:chromosome"/>
    <property type="evidence" value="ECO:0007669"/>
    <property type="project" value="TreeGrafter"/>
</dbReference>
<organism evidence="8 9">
    <name type="scientific">Puccinia sorghi</name>
    <dbReference type="NCBI Taxonomy" id="27349"/>
    <lineage>
        <taxon>Eukaryota</taxon>
        <taxon>Fungi</taxon>
        <taxon>Dikarya</taxon>
        <taxon>Basidiomycota</taxon>
        <taxon>Pucciniomycotina</taxon>
        <taxon>Pucciniomycetes</taxon>
        <taxon>Pucciniales</taxon>
        <taxon>Pucciniaceae</taxon>
        <taxon>Puccinia</taxon>
    </lineage>
</organism>
<dbReference type="GO" id="GO:0005634">
    <property type="term" value="C:nucleus"/>
    <property type="evidence" value="ECO:0007669"/>
    <property type="project" value="TreeGrafter"/>
</dbReference>
<comment type="similarity">
    <text evidence="1">Belongs to the helicase family. RecQ subfamily.</text>
</comment>
<comment type="catalytic activity">
    <reaction evidence="4">
        <text>Couples ATP hydrolysis with the unwinding of duplex DNA by translocating in the 3'-5' direction.</text>
        <dbReference type="EC" id="5.6.2.4"/>
    </reaction>
</comment>
<dbReference type="PROSITE" id="PS51192">
    <property type="entry name" value="HELICASE_ATP_BIND_1"/>
    <property type="match status" value="2"/>
</dbReference>
<dbReference type="OrthoDB" id="2507344at2759"/>
<comment type="caution">
    <text evidence="8">The sequence shown here is derived from an EMBL/GenBank/DDBJ whole genome shotgun (WGS) entry which is preliminary data.</text>
</comment>
<feature type="domain" description="Helicase ATP-binding" evidence="6">
    <location>
        <begin position="991"/>
        <end position="1148"/>
    </location>
</feature>